<dbReference type="Proteomes" id="UP001234202">
    <property type="component" value="Unassembled WGS sequence"/>
</dbReference>
<reference evidence="1" key="1">
    <citation type="submission" date="2023-04" db="EMBL/GenBank/DDBJ databases">
        <title>Draft Genome sequencing of Naganishia species isolated from polar environments using Oxford Nanopore Technology.</title>
        <authorList>
            <person name="Leo P."/>
            <person name="Venkateswaran K."/>
        </authorList>
    </citation>
    <scope>NUCLEOTIDE SEQUENCE</scope>
    <source>
        <strain evidence="1">DBVPG 5303</strain>
    </source>
</reference>
<accession>A0ACC2XCZ2</accession>
<proteinExistence type="predicted"/>
<sequence>MGDDHKPSTPQPVTAKDFSKVPSYPQSLSPAIIKRDKSLSPPPVLDGSILLEQGFPINPDLPVKDVLFIFVNFGSYMKSPNQGASGVQDQELKHASRLLDHARELQTNKRNRVNILHVKYRFAEPMAAESGSRRVPQPFATMLDPVLKIDQRPTGAFSPPVSQAIFEHMIRNISPLPRFFIWSQVGAKVINSHLGTVSQWCLNATPPITMFCPTETRIRKEVTEHLQHAIDIELYAMLETMTSPTVSPSGNDIPDGISSGQALHAMWPGNYASRRSSSGAADSYYRAREKVMRQFGVIRPSYSSMRGGSYPQSSASLGLFGISNSAGQMELEGLIDVLGLAASPEAKKERTGLFLAPDLERRRSSVKIMTPSHPVAEKTKSDPSSGLERSKYSQSATWR</sequence>
<evidence type="ECO:0000313" key="1">
    <source>
        <dbReference type="EMBL" id="KAJ9121246.1"/>
    </source>
</evidence>
<organism evidence="1 2">
    <name type="scientific">Naganishia onofrii</name>
    <dbReference type="NCBI Taxonomy" id="1851511"/>
    <lineage>
        <taxon>Eukaryota</taxon>
        <taxon>Fungi</taxon>
        <taxon>Dikarya</taxon>
        <taxon>Basidiomycota</taxon>
        <taxon>Agaricomycotina</taxon>
        <taxon>Tremellomycetes</taxon>
        <taxon>Filobasidiales</taxon>
        <taxon>Filobasidiaceae</taxon>
        <taxon>Naganishia</taxon>
    </lineage>
</organism>
<protein>
    <submittedName>
        <fullName evidence="1">Uncharacterized protein</fullName>
    </submittedName>
</protein>
<comment type="caution">
    <text evidence="1">The sequence shown here is derived from an EMBL/GenBank/DDBJ whole genome shotgun (WGS) entry which is preliminary data.</text>
</comment>
<name>A0ACC2XCZ2_9TREE</name>
<keyword evidence="2" id="KW-1185">Reference proteome</keyword>
<dbReference type="EMBL" id="JASBWV010000018">
    <property type="protein sequence ID" value="KAJ9121246.1"/>
    <property type="molecule type" value="Genomic_DNA"/>
</dbReference>
<evidence type="ECO:0000313" key="2">
    <source>
        <dbReference type="Proteomes" id="UP001234202"/>
    </source>
</evidence>
<gene>
    <name evidence="1" type="ORF">QFC24_004922</name>
</gene>